<comment type="caution">
    <text evidence="1">The sequence shown here is derived from an EMBL/GenBank/DDBJ whole genome shotgun (WGS) entry which is preliminary data.</text>
</comment>
<evidence type="ECO:0000313" key="1">
    <source>
        <dbReference type="EMBL" id="GGI57839.1"/>
    </source>
</evidence>
<name>A0ABQ2C049_9FLAO</name>
<keyword evidence="2" id="KW-1185">Reference proteome</keyword>
<evidence type="ECO:0000313" key="2">
    <source>
        <dbReference type="Proteomes" id="UP000624701"/>
    </source>
</evidence>
<protein>
    <submittedName>
        <fullName evidence="1">Uncharacterized protein</fullName>
    </submittedName>
</protein>
<dbReference type="EMBL" id="BMDQ01000003">
    <property type="protein sequence ID" value="GGI57839.1"/>
    <property type="molecule type" value="Genomic_DNA"/>
</dbReference>
<dbReference type="Proteomes" id="UP000624701">
    <property type="component" value="Unassembled WGS sequence"/>
</dbReference>
<reference evidence="2" key="1">
    <citation type="journal article" date="2019" name="Int. J. Syst. Evol. Microbiol.">
        <title>The Global Catalogue of Microorganisms (GCM) 10K type strain sequencing project: providing services to taxonomists for standard genome sequencing and annotation.</title>
        <authorList>
            <consortium name="The Broad Institute Genomics Platform"/>
            <consortium name="The Broad Institute Genome Sequencing Center for Infectious Disease"/>
            <person name="Wu L."/>
            <person name="Ma J."/>
        </authorList>
    </citation>
    <scope>NUCLEOTIDE SEQUENCE [LARGE SCALE GENOMIC DNA]</scope>
    <source>
        <strain evidence="2">CCM 8681</strain>
    </source>
</reference>
<gene>
    <name evidence="1" type="ORF">GCM10011444_21480</name>
</gene>
<sequence>MSSEILTLFDAVSASVKLMSFVSLQAITEIENTATRKILLIIVVGDFELKPKDNFLEL</sequence>
<proteinExistence type="predicted"/>
<accession>A0ABQ2C049</accession>
<organism evidence="1 2">
    <name type="scientific">Winogradskyella haliclonae</name>
    <dbReference type="NCBI Taxonomy" id="2048558"/>
    <lineage>
        <taxon>Bacteria</taxon>
        <taxon>Pseudomonadati</taxon>
        <taxon>Bacteroidota</taxon>
        <taxon>Flavobacteriia</taxon>
        <taxon>Flavobacteriales</taxon>
        <taxon>Flavobacteriaceae</taxon>
        <taxon>Winogradskyella</taxon>
    </lineage>
</organism>